<dbReference type="GO" id="GO:0043022">
    <property type="term" value="F:ribosome binding"/>
    <property type="evidence" value="ECO:0007669"/>
    <property type="project" value="InterPro"/>
</dbReference>
<comment type="domain">
    <text evidence="5">The PRC barrel domain binds ribosomal protein uS19.</text>
</comment>
<dbReference type="NCBIfam" id="TIGR02273">
    <property type="entry name" value="16S_RimM"/>
    <property type="match status" value="1"/>
</dbReference>
<dbReference type="PANTHER" id="PTHR33692">
    <property type="entry name" value="RIBOSOME MATURATION FACTOR RIMM"/>
    <property type="match status" value="1"/>
</dbReference>
<comment type="subunit">
    <text evidence="5">Binds ribosomal protein uS19.</text>
</comment>
<keyword evidence="1 5" id="KW-0963">Cytoplasm</keyword>
<comment type="function">
    <text evidence="5">An accessory protein needed during the final step in the assembly of 30S ribosomal subunit, possibly for assembly of the head region. Essential for efficient processing of 16S rRNA. May be needed both before and after RbfA during the maturation of 16S rRNA. It has affinity for free ribosomal 30S subunits but not for 70S ribosomes.</text>
</comment>
<dbReference type="InterPro" id="IPR036976">
    <property type="entry name" value="RimM_N_sf"/>
</dbReference>
<keyword evidence="3 5" id="KW-0698">rRNA processing</keyword>
<feature type="domain" description="RimM N-terminal" evidence="7">
    <location>
        <begin position="11"/>
        <end position="93"/>
    </location>
</feature>
<evidence type="ECO:0000256" key="1">
    <source>
        <dbReference type="ARBA" id="ARBA00022490"/>
    </source>
</evidence>
<evidence type="ECO:0000259" key="7">
    <source>
        <dbReference type="Pfam" id="PF01782"/>
    </source>
</evidence>
<dbReference type="Pfam" id="PF01782">
    <property type="entry name" value="RimM"/>
    <property type="match status" value="1"/>
</dbReference>
<proteinExistence type="inferred from homology"/>
<dbReference type="GO" id="GO:0006364">
    <property type="term" value="P:rRNA processing"/>
    <property type="evidence" value="ECO:0007669"/>
    <property type="project" value="UniProtKB-UniRule"/>
</dbReference>
<name>A0A0K1Q9K6_9BACT</name>
<evidence type="ECO:0000256" key="4">
    <source>
        <dbReference type="ARBA" id="ARBA00023186"/>
    </source>
</evidence>
<dbReference type="Gene3D" id="2.40.30.60">
    <property type="entry name" value="RimM"/>
    <property type="match status" value="1"/>
</dbReference>
<sequence length="192" mass="21510">MNAKSETWVALAEVARPHGVRGELRLRVFNKDSDTLLNQDEVLVRLPDGEEHEVSVVKARWADDAILIKLHSVDDRDRAEELRGAQICVRREDFPGLEEGEFYAIDVVGAEVRLGDARIGEVVEIMNYPTVQAMRVRADDKQGDWEIPLSDAYVANVDTAARVVSITTLDELERSAPKKPKPAKKKPEAPEE</sequence>
<keyword evidence="2 5" id="KW-0690">Ribosome biogenesis</keyword>
<protein>
    <recommendedName>
        <fullName evidence="5">Ribosome maturation factor RimM</fullName>
    </recommendedName>
</protein>
<dbReference type="InterPro" id="IPR009000">
    <property type="entry name" value="Transl_B-barrel_sf"/>
</dbReference>
<reference evidence="8 9" key="1">
    <citation type="submission" date="2015-08" db="EMBL/GenBank/DDBJ databases">
        <authorList>
            <person name="Babu N.S."/>
            <person name="Beckwith C.J."/>
            <person name="Beseler K.G."/>
            <person name="Brison A."/>
            <person name="Carone J.V."/>
            <person name="Caskin T.P."/>
            <person name="Diamond M."/>
            <person name="Durham M.E."/>
            <person name="Foxe J.M."/>
            <person name="Go M."/>
            <person name="Henderson B.A."/>
            <person name="Jones I.B."/>
            <person name="McGettigan J.A."/>
            <person name="Micheletti S.J."/>
            <person name="Nasrallah M.E."/>
            <person name="Ortiz D."/>
            <person name="Piller C.R."/>
            <person name="Privatt S.R."/>
            <person name="Schneider S.L."/>
            <person name="Sharp S."/>
            <person name="Smith T.C."/>
            <person name="Stanton J.D."/>
            <person name="Ullery H.E."/>
            <person name="Wilson R.J."/>
            <person name="Serrano M.G."/>
            <person name="Buck G."/>
            <person name="Lee V."/>
            <person name="Wang Y."/>
            <person name="Carvalho R."/>
            <person name="Voegtly L."/>
            <person name="Shi R."/>
            <person name="Duckworth R."/>
            <person name="Johnson A."/>
            <person name="Loviza R."/>
            <person name="Walstead R."/>
            <person name="Shah Z."/>
            <person name="Kiflezghi M."/>
            <person name="Wade K."/>
            <person name="Ball S.L."/>
            <person name="Bradley K.W."/>
            <person name="Asai D.J."/>
            <person name="Bowman C.A."/>
            <person name="Russell D.A."/>
            <person name="Pope W.H."/>
            <person name="Jacobs-Sera D."/>
            <person name="Hendrix R.W."/>
            <person name="Hatfull G.F."/>
        </authorList>
    </citation>
    <scope>NUCLEOTIDE SEQUENCE [LARGE SCALE GENOMIC DNA]</scope>
    <source>
        <strain evidence="8 9">DSM 27648</strain>
    </source>
</reference>
<dbReference type="KEGG" id="llu:AKJ09_08763"/>
<dbReference type="GO" id="GO:0042274">
    <property type="term" value="P:ribosomal small subunit biogenesis"/>
    <property type="evidence" value="ECO:0007669"/>
    <property type="project" value="UniProtKB-UniRule"/>
</dbReference>
<dbReference type="EMBL" id="CP012333">
    <property type="protein sequence ID" value="AKV02100.1"/>
    <property type="molecule type" value="Genomic_DNA"/>
</dbReference>
<evidence type="ECO:0000313" key="8">
    <source>
        <dbReference type="EMBL" id="AKV02100.1"/>
    </source>
</evidence>
<gene>
    <name evidence="5" type="primary">rimM</name>
    <name evidence="8" type="ORF">AKJ09_08763</name>
</gene>
<dbReference type="Proteomes" id="UP000064967">
    <property type="component" value="Chromosome"/>
</dbReference>
<dbReference type="InterPro" id="IPR011033">
    <property type="entry name" value="PRC_barrel-like_sf"/>
</dbReference>
<dbReference type="GO" id="GO:0005737">
    <property type="term" value="C:cytoplasm"/>
    <property type="evidence" value="ECO:0007669"/>
    <property type="project" value="UniProtKB-SubCell"/>
</dbReference>
<keyword evidence="4 5" id="KW-0143">Chaperone</keyword>
<dbReference type="InterPro" id="IPR002676">
    <property type="entry name" value="RimM_N"/>
</dbReference>
<evidence type="ECO:0000256" key="3">
    <source>
        <dbReference type="ARBA" id="ARBA00022552"/>
    </source>
</evidence>
<evidence type="ECO:0000256" key="2">
    <source>
        <dbReference type="ARBA" id="ARBA00022517"/>
    </source>
</evidence>
<dbReference type="Gene3D" id="2.30.30.240">
    <property type="entry name" value="PRC-barrel domain"/>
    <property type="match status" value="1"/>
</dbReference>
<evidence type="ECO:0000256" key="6">
    <source>
        <dbReference type="SAM" id="MobiDB-lite"/>
    </source>
</evidence>
<dbReference type="STRING" id="1391654.AKJ09_08763"/>
<keyword evidence="9" id="KW-1185">Reference proteome</keyword>
<comment type="subcellular location">
    <subcellularLocation>
        <location evidence="5">Cytoplasm</location>
    </subcellularLocation>
</comment>
<dbReference type="AlphaFoldDB" id="A0A0K1Q9K6"/>
<feature type="region of interest" description="Disordered" evidence="6">
    <location>
        <begin position="171"/>
        <end position="192"/>
    </location>
</feature>
<dbReference type="SUPFAM" id="SSF50447">
    <property type="entry name" value="Translation proteins"/>
    <property type="match status" value="1"/>
</dbReference>
<evidence type="ECO:0000256" key="5">
    <source>
        <dbReference type="HAMAP-Rule" id="MF_00014"/>
    </source>
</evidence>
<dbReference type="PANTHER" id="PTHR33692:SF1">
    <property type="entry name" value="RIBOSOME MATURATION FACTOR RIMM"/>
    <property type="match status" value="1"/>
</dbReference>
<dbReference type="InterPro" id="IPR011961">
    <property type="entry name" value="RimM"/>
</dbReference>
<dbReference type="SUPFAM" id="SSF50346">
    <property type="entry name" value="PRC-barrel domain"/>
    <property type="match status" value="1"/>
</dbReference>
<organism evidence="8 9">
    <name type="scientific">Labilithrix luteola</name>
    <dbReference type="NCBI Taxonomy" id="1391654"/>
    <lineage>
        <taxon>Bacteria</taxon>
        <taxon>Pseudomonadati</taxon>
        <taxon>Myxococcota</taxon>
        <taxon>Polyangia</taxon>
        <taxon>Polyangiales</taxon>
        <taxon>Labilitrichaceae</taxon>
        <taxon>Labilithrix</taxon>
    </lineage>
</organism>
<accession>A0A0K1Q9K6</accession>
<dbReference type="GO" id="GO:0005840">
    <property type="term" value="C:ribosome"/>
    <property type="evidence" value="ECO:0007669"/>
    <property type="project" value="InterPro"/>
</dbReference>
<comment type="similarity">
    <text evidence="5">Belongs to the RimM family.</text>
</comment>
<dbReference type="HAMAP" id="MF_00014">
    <property type="entry name" value="Ribosome_mat_RimM"/>
    <property type="match status" value="1"/>
</dbReference>
<dbReference type="RefSeq" id="WP_169928240.1">
    <property type="nucleotide sequence ID" value="NZ_CP012333.1"/>
</dbReference>
<evidence type="ECO:0000313" key="9">
    <source>
        <dbReference type="Proteomes" id="UP000064967"/>
    </source>
</evidence>